<evidence type="ECO:0000256" key="1">
    <source>
        <dbReference type="SAM" id="MobiDB-lite"/>
    </source>
</evidence>
<evidence type="ECO:0000313" key="2">
    <source>
        <dbReference type="EnsemblProtists" id="EOD35786"/>
    </source>
</evidence>
<dbReference type="PANTHER" id="PTHR13903:SF8">
    <property type="entry name" value="PIRIN"/>
    <property type="match status" value="1"/>
</dbReference>
<protein>
    <recommendedName>
        <fullName evidence="4">Pirin C-terminal domain-containing protein</fullName>
    </recommendedName>
</protein>
<reference evidence="3" key="1">
    <citation type="journal article" date="2013" name="Nature">
        <title>Pan genome of the phytoplankton Emiliania underpins its global distribution.</title>
        <authorList>
            <person name="Read B.A."/>
            <person name="Kegel J."/>
            <person name="Klute M.J."/>
            <person name="Kuo A."/>
            <person name="Lefebvre S.C."/>
            <person name="Maumus F."/>
            <person name="Mayer C."/>
            <person name="Miller J."/>
            <person name="Monier A."/>
            <person name="Salamov A."/>
            <person name="Young J."/>
            <person name="Aguilar M."/>
            <person name="Claverie J.M."/>
            <person name="Frickenhaus S."/>
            <person name="Gonzalez K."/>
            <person name="Herman E.K."/>
            <person name="Lin Y.C."/>
            <person name="Napier J."/>
            <person name="Ogata H."/>
            <person name="Sarno A.F."/>
            <person name="Shmutz J."/>
            <person name="Schroeder D."/>
            <person name="de Vargas C."/>
            <person name="Verret F."/>
            <person name="von Dassow P."/>
            <person name="Valentin K."/>
            <person name="Van de Peer Y."/>
            <person name="Wheeler G."/>
            <person name="Dacks J.B."/>
            <person name="Delwiche C.F."/>
            <person name="Dyhrman S.T."/>
            <person name="Glockner G."/>
            <person name="John U."/>
            <person name="Richards T."/>
            <person name="Worden A.Z."/>
            <person name="Zhang X."/>
            <person name="Grigoriev I.V."/>
            <person name="Allen A.E."/>
            <person name="Bidle K."/>
            <person name="Borodovsky M."/>
            <person name="Bowler C."/>
            <person name="Brownlee C."/>
            <person name="Cock J.M."/>
            <person name="Elias M."/>
            <person name="Gladyshev V.N."/>
            <person name="Groth M."/>
            <person name="Guda C."/>
            <person name="Hadaegh A."/>
            <person name="Iglesias-Rodriguez M.D."/>
            <person name="Jenkins J."/>
            <person name="Jones B.M."/>
            <person name="Lawson T."/>
            <person name="Leese F."/>
            <person name="Lindquist E."/>
            <person name="Lobanov A."/>
            <person name="Lomsadze A."/>
            <person name="Malik S.B."/>
            <person name="Marsh M.E."/>
            <person name="Mackinder L."/>
            <person name="Mock T."/>
            <person name="Mueller-Roeber B."/>
            <person name="Pagarete A."/>
            <person name="Parker M."/>
            <person name="Probert I."/>
            <person name="Quesneville H."/>
            <person name="Raines C."/>
            <person name="Rensing S.A."/>
            <person name="Riano-Pachon D.M."/>
            <person name="Richier S."/>
            <person name="Rokitta S."/>
            <person name="Shiraiwa Y."/>
            <person name="Soanes D.M."/>
            <person name="van der Giezen M."/>
            <person name="Wahlund T.M."/>
            <person name="Williams B."/>
            <person name="Wilson W."/>
            <person name="Wolfe G."/>
            <person name="Wurch L.L."/>
        </authorList>
    </citation>
    <scope>NUCLEOTIDE SEQUENCE</scope>
</reference>
<name>A0A0D3KJ51_EMIH1</name>
<dbReference type="eggNOG" id="ENOG502QQ5A">
    <property type="taxonomic scope" value="Eukaryota"/>
</dbReference>
<feature type="region of interest" description="Disordered" evidence="1">
    <location>
        <begin position="68"/>
        <end position="87"/>
    </location>
</feature>
<dbReference type="InterPro" id="IPR012093">
    <property type="entry name" value="Pirin"/>
</dbReference>
<accession>A0A0D3KJ51</accession>
<dbReference type="CDD" id="cd02247">
    <property type="entry name" value="cupin_pirin_C"/>
    <property type="match status" value="1"/>
</dbReference>
<dbReference type="Gene3D" id="2.60.120.10">
    <property type="entry name" value="Jelly Rolls"/>
    <property type="match status" value="1"/>
</dbReference>
<dbReference type="STRING" id="2903.R1FJN7"/>
<dbReference type="GeneID" id="17281056"/>
<dbReference type="PANTHER" id="PTHR13903">
    <property type="entry name" value="PIRIN-RELATED"/>
    <property type="match status" value="1"/>
</dbReference>
<dbReference type="RefSeq" id="XP_005788215.1">
    <property type="nucleotide sequence ID" value="XM_005788158.1"/>
</dbReference>
<evidence type="ECO:0008006" key="4">
    <source>
        <dbReference type="Google" id="ProtNLM"/>
    </source>
</evidence>
<sequence length="431" mass="47312">MGGCASKAVSSKDVVLAEVDKKLKRAESFCAATPMNNFVGGFRFQDEASIETMKQARHRDSVMSEPFGFSESTECTEPGMEGGRQGPGKTFRIVDNNCGMDPFIAVDDFTVHYPAVFIDHPHRGFESATYILPEQPDCVNENPILLYYDSTCGDQEFPLGKGGLVRMITGSGISHCEVVKSKNDRMRAINIWFNYPREHRVCAPYSRVCNMDTTEMPLLWAADGTRTIVLQGEWGGSRGRCFEGCPSPIEWIHHTIPAGCSVRQPFPEGWSALVYVLNGAGSVEFDGETCELSTAYDDTTPACVRAPAATSAASGGAFDVKATSGELDVIYLASKPAGDRTVVFDLVPDGSGGTFVMSSEAEIKSSLIDWIEHKNGFEYRHEWNSTWFKEVREEMSRGAKPAQVRDDAFSSDLSDHEKSIILLQKRIADGA</sequence>
<dbReference type="EnsemblProtists" id="EOD35786">
    <property type="protein sequence ID" value="EOD35786"/>
    <property type="gene ID" value="EMIHUDRAFT_455285"/>
</dbReference>
<reference evidence="2" key="2">
    <citation type="submission" date="2024-10" db="UniProtKB">
        <authorList>
            <consortium name="EnsemblProtists"/>
        </authorList>
    </citation>
    <scope>IDENTIFICATION</scope>
</reference>
<dbReference type="KEGG" id="ehx:EMIHUDRAFT_455285"/>
<dbReference type="Proteomes" id="UP000013827">
    <property type="component" value="Unassembled WGS sequence"/>
</dbReference>
<keyword evidence="3" id="KW-1185">Reference proteome</keyword>
<dbReference type="InterPro" id="IPR011051">
    <property type="entry name" value="RmlC_Cupin_sf"/>
</dbReference>
<dbReference type="HOGENOM" id="CLU_636866_0_0_1"/>
<dbReference type="PaxDb" id="2903-EOD35786"/>
<dbReference type="InterPro" id="IPR014710">
    <property type="entry name" value="RmlC-like_jellyroll"/>
</dbReference>
<dbReference type="AlphaFoldDB" id="A0A0D3KJ51"/>
<dbReference type="SUPFAM" id="SSF51182">
    <property type="entry name" value="RmlC-like cupins"/>
    <property type="match status" value="1"/>
</dbReference>
<evidence type="ECO:0000313" key="3">
    <source>
        <dbReference type="Proteomes" id="UP000013827"/>
    </source>
</evidence>
<proteinExistence type="predicted"/>
<organism evidence="2 3">
    <name type="scientific">Emiliania huxleyi (strain CCMP1516)</name>
    <dbReference type="NCBI Taxonomy" id="280463"/>
    <lineage>
        <taxon>Eukaryota</taxon>
        <taxon>Haptista</taxon>
        <taxon>Haptophyta</taxon>
        <taxon>Prymnesiophyceae</taxon>
        <taxon>Isochrysidales</taxon>
        <taxon>Noelaerhabdaceae</taxon>
        <taxon>Emiliania</taxon>
    </lineage>
</organism>